<dbReference type="KEGG" id="cmaq:H0S70_01600"/>
<dbReference type="EMBL" id="CP060203">
    <property type="protein sequence ID" value="QNS41716.1"/>
    <property type="molecule type" value="Genomic_DNA"/>
</dbReference>
<evidence type="ECO:0000313" key="2">
    <source>
        <dbReference type="Proteomes" id="UP000516438"/>
    </source>
</evidence>
<organism evidence="1 2">
    <name type="scientific">Chryseobacterium manosquense</name>
    <dbReference type="NCBI Taxonomy" id="2754694"/>
    <lineage>
        <taxon>Bacteria</taxon>
        <taxon>Pseudomonadati</taxon>
        <taxon>Bacteroidota</taxon>
        <taxon>Flavobacteriia</taxon>
        <taxon>Flavobacteriales</taxon>
        <taxon>Weeksellaceae</taxon>
        <taxon>Chryseobacterium group</taxon>
        <taxon>Chryseobacterium</taxon>
    </lineage>
</organism>
<dbReference type="RefSeq" id="WP_188321471.1">
    <property type="nucleotide sequence ID" value="NZ_CP060203.1"/>
</dbReference>
<keyword evidence="2" id="KW-1185">Reference proteome</keyword>
<reference evidence="1 2" key="1">
    <citation type="submission" date="2020-07" db="EMBL/GenBank/DDBJ databases">
        <title>Complete genome and description of Chryseobacterium manosquense strain Marseille-Q2069 sp. nov.</title>
        <authorList>
            <person name="Boxberger M."/>
        </authorList>
    </citation>
    <scope>NUCLEOTIDE SEQUENCE [LARGE SCALE GENOMIC DNA]</scope>
    <source>
        <strain evidence="1 2">Marseille-Q2069</strain>
    </source>
</reference>
<dbReference type="AlphaFoldDB" id="A0A7H1DXK8"/>
<dbReference type="Proteomes" id="UP000516438">
    <property type="component" value="Chromosome"/>
</dbReference>
<evidence type="ECO:0000313" key="1">
    <source>
        <dbReference type="EMBL" id="QNS41716.1"/>
    </source>
</evidence>
<protein>
    <submittedName>
        <fullName evidence="1">Uncharacterized protein</fullName>
    </submittedName>
</protein>
<sequence>MSNNLQQGNAQNGLIQLNQFEDELKNVLAFHSLPVEKVFVDLQERGKVFMNLNSVLNQISNDEKLQSLYLSKFITSTAAGLFDASLNYLWDETILQIRKRVSQYDIEYFYDNAVSGERRKRLKDENDLDKIDDYDLIKGAKEIGLISDLGFKHLEYINSMRNWASAAHPNSSEITGLQLISWLETCIKEVITLPISNVSIRIKHLLQNVKTTAISRDAAQEIAIFTTTLTQEQINNLASGFFGIYVKPDTDSQTHQNINRLSPEIWARIDEDIKQSFGLKYAHFAANNNQDEKKLARQFLQIVNGESYIPDELRAVEIDNTIDNLLSAHRGFNNFYNEPPFARQLVRILGEPMKIPKIIEKKLVYSIVETFLTNGNGVAVNADDIYIEILSSLDAHQASIAALSFTEPRILSRLQFRISERKFKEMLEIVKPSITSPPVNDLINYIENHYKGQLQHLLNDKTVKTSLESLRTLLK</sequence>
<name>A0A7H1DXK8_9FLAO</name>
<proteinExistence type="predicted"/>
<accession>A0A7H1DXK8</accession>
<gene>
    <name evidence="1" type="ORF">H0S70_01600</name>
</gene>